<dbReference type="Gene3D" id="1.20.1560.10">
    <property type="entry name" value="ABC transporter type 1, transmembrane domain"/>
    <property type="match status" value="1"/>
</dbReference>
<dbReference type="Proteomes" id="UP000886884">
    <property type="component" value="Unassembled WGS sequence"/>
</dbReference>
<reference evidence="6" key="1">
    <citation type="submission" date="2020-10" db="EMBL/GenBank/DDBJ databases">
        <authorList>
            <person name="Gilroy R."/>
        </authorList>
    </citation>
    <scope>NUCLEOTIDE SEQUENCE</scope>
    <source>
        <strain evidence="6">CHK183-6373</strain>
    </source>
</reference>
<protein>
    <submittedName>
        <fullName evidence="6">Uncharacterized protein</fullName>
    </submittedName>
</protein>
<keyword evidence="2 5" id="KW-0812">Transmembrane</keyword>
<evidence type="ECO:0000313" key="6">
    <source>
        <dbReference type="EMBL" id="HIV26415.1"/>
    </source>
</evidence>
<comment type="caution">
    <text evidence="6">The sequence shown here is derived from an EMBL/GenBank/DDBJ whole genome shotgun (WGS) entry which is preliminary data.</text>
</comment>
<feature type="transmembrane region" description="Helical" evidence="5">
    <location>
        <begin position="52"/>
        <end position="70"/>
    </location>
</feature>
<evidence type="ECO:0000256" key="2">
    <source>
        <dbReference type="ARBA" id="ARBA00022692"/>
    </source>
</evidence>
<dbReference type="AlphaFoldDB" id="A0A9D1P4Q6"/>
<dbReference type="InterPro" id="IPR036640">
    <property type="entry name" value="ABC1_TM_sf"/>
</dbReference>
<reference evidence="6" key="2">
    <citation type="journal article" date="2021" name="PeerJ">
        <title>Extensive microbial diversity within the chicken gut microbiome revealed by metagenomics and culture.</title>
        <authorList>
            <person name="Gilroy R."/>
            <person name="Ravi A."/>
            <person name="Getino M."/>
            <person name="Pursley I."/>
            <person name="Horton D.L."/>
            <person name="Alikhan N.F."/>
            <person name="Baker D."/>
            <person name="Gharbi K."/>
            <person name="Hall N."/>
            <person name="Watson M."/>
            <person name="Adriaenssens E.M."/>
            <person name="Foster-Nyarko E."/>
            <person name="Jarju S."/>
            <person name="Secka A."/>
            <person name="Antonio M."/>
            <person name="Oren A."/>
            <person name="Chaudhuri R.R."/>
            <person name="La Ragione R."/>
            <person name="Hildebrand F."/>
            <person name="Pallen M.J."/>
        </authorList>
    </citation>
    <scope>NUCLEOTIDE SEQUENCE</scope>
    <source>
        <strain evidence="6">CHK183-6373</strain>
    </source>
</reference>
<feature type="transmembrane region" description="Helical" evidence="5">
    <location>
        <begin position="20"/>
        <end position="40"/>
    </location>
</feature>
<organism evidence="6 7">
    <name type="scientific">Candidatus Ornithocaccomicrobium faecavium</name>
    <dbReference type="NCBI Taxonomy" id="2840890"/>
    <lineage>
        <taxon>Bacteria</taxon>
        <taxon>Bacillati</taxon>
        <taxon>Bacillota</taxon>
        <taxon>Clostridia</taxon>
        <taxon>Candidatus Ornithocaccomicrobium</taxon>
    </lineage>
</organism>
<gene>
    <name evidence="6" type="ORF">IAA64_00470</name>
</gene>
<proteinExistence type="predicted"/>
<dbReference type="GO" id="GO:0005886">
    <property type="term" value="C:plasma membrane"/>
    <property type="evidence" value="ECO:0007669"/>
    <property type="project" value="UniProtKB-SubCell"/>
</dbReference>
<evidence type="ECO:0000256" key="5">
    <source>
        <dbReference type="SAM" id="Phobius"/>
    </source>
</evidence>
<dbReference type="EMBL" id="DVOT01000009">
    <property type="protein sequence ID" value="HIV26415.1"/>
    <property type="molecule type" value="Genomic_DNA"/>
</dbReference>
<sequence>MKSALLGFLDAVKRYRGRFLAVACAMFAVAGVDIFLPWALRLYIDAVGRSENGRLVLAAGLAGFLLLLLLRTGLNIAKAVAWDRFGKSYIRRLTLSLQAGGRGSKLSTIRNGHPAAPGGAGPLTCTG</sequence>
<dbReference type="GO" id="GO:0005524">
    <property type="term" value="F:ATP binding"/>
    <property type="evidence" value="ECO:0007669"/>
    <property type="project" value="InterPro"/>
</dbReference>
<dbReference type="SUPFAM" id="SSF90123">
    <property type="entry name" value="ABC transporter transmembrane region"/>
    <property type="match status" value="1"/>
</dbReference>
<accession>A0A9D1P4Q6</accession>
<comment type="subcellular location">
    <subcellularLocation>
        <location evidence="1">Cell membrane</location>
        <topology evidence="1">Multi-pass membrane protein</topology>
    </subcellularLocation>
</comment>
<name>A0A9D1P4Q6_9FIRM</name>
<evidence type="ECO:0000256" key="4">
    <source>
        <dbReference type="ARBA" id="ARBA00023136"/>
    </source>
</evidence>
<keyword evidence="3 5" id="KW-1133">Transmembrane helix</keyword>
<evidence type="ECO:0000256" key="3">
    <source>
        <dbReference type="ARBA" id="ARBA00022989"/>
    </source>
</evidence>
<evidence type="ECO:0000256" key="1">
    <source>
        <dbReference type="ARBA" id="ARBA00004651"/>
    </source>
</evidence>
<keyword evidence="4 5" id="KW-0472">Membrane</keyword>
<evidence type="ECO:0000313" key="7">
    <source>
        <dbReference type="Proteomes" id="UP000886884"/>
    </source>
</evidence>